<evidence type="ECO:0000256" key="2">
    <source>
        <dbReference type="ARBA" id="ARBA00022514"/>
    </source>
</evidence>
<evidence type="ECO:0000256" key="6">
    <source>
        <dbReference type="ARBA" id="ARBA00036823"/>
    </source>
</evidence>
<dbReference type="EC" id="5.3.2.1" evidence="8"/>
<name>A0A0P9EMF1_9GAMM</name>
<dbReference type="GO" id="GO:0050178">
    <property type="term" value="F:phenylpyruvate tautomerase activity"/>
    <property type="evidence" value="ECO:0007669"/>
    <property type="project" value="UniProtKB-EC"/>
</dbReference>
<evidence type="ECO:0000256" key="3">
    <source>
        <dbReference type="ARBA" id="ARBA00022525"/>
    </source>
</evidence>
<evidence type="ECO:0000313" key="13">
    <source>
        <dbReference type="Proteomes" id="UP000183104"/>
    </source>
</evidence>
<dbReference type="RefSeq" id="WP_054966773.1">
    <property type="nucleotide sequence ID" value="NZ_FMUN01000002.1"/>
</dbReference>
<dbReference type="SUPFAM" id="SSF55331">
    <property type="entry name" value="Tautomerase/MIF"/>
    <property type="match status" value="1"/>
</dbReference>
<evidence type="ECO:0000313" key="12">
    <source>
        <dbReference type="EMBL" id="SCX99616.1"/>
    </source>
</evidence>
<comment type="catalytic activity">
    <reaction evidence="5">
        <text>3-phenylpyruvate = enol-phenylpyruvate</text>
        <dbReference type="Rhea" id="RHEA:17097"/>
        <dbReference type="ChEBI" id="CHEBI:16815"/>
        <dbReference type="ChEBI" id="CHEBI:18005"/>
        <dbReference type="EC" id="5.3.2.1"/>
    </reaction>
</comment>
<dbReference type="Gene3D" id="3.30.429.10">
    <property type="entry name" value="Macrophage Migration Inhibitory Factor"/>
    <property type="match status" value="1"/>
</dbReference>
<dbReference type="Pfam" id="PF01187">
    <property type="entry name" value="MIF"/>
    <property type="match status" value="1"/>
</dbReference>
<evidence type="ECO:0000256" key="1">
    <source>
        <dbReference type="ARBA" id="ARBA00004613"/>
    </source>
</evidence>
<gene>
    <name evidence="12" type="ORF">SAMN05661077_0982</name>
</gene>
<dbReference type="EC" id="5.3.3.12" evidence="7"/>
<proteinExistence type="predicted"/>
<accession>A0A0P9EMF1</accession>
<evidence type="ECO:0000256" key="10">
    <source>
        <dbReference type="ARBA" id="ARBA00041912"/>
    </source>
</evidence>
<dbReference type="STRING" id="381306.AN478_10270"/>
<keyword evidence="3" id="KW-0964">Secreted</keyword>
<comment type="subcellular location">
    <subcellularLocation>
        <location evidence="1">Secreted</location>
    </subcellularLocation>
</comment>
<dbReference type="GO" id="GO:0005125">
    <property type="term" value="F:cytokine activity"/>
    <property type="evidence" value="ECO:0007669"/>
    <property type="project" value="UniProtKB-KW"/>
</dbReference>
<dbReference type="AlphaFoldDB" id="A0A0P9EMF1"/>
<keyword evidence="13" id="KW-1185">Reference proteome</keyword>
<dbReference type="InterPro" id="IPR014347">
    <property type="entry name" value="Tautomerase/MIF_sf"/>
</dbReference>
<dbReference type="GO" id="GO:0004167">
    <property type="term" value="F:dopachrome isomerase activity"/>
    <property type="evidence" value="ECO:0007669"/>
    <property type="project" value="UniProtKB-EC"/>
</dbReference>
<evidence type="ECO:0000256" key="11">
    <source>
        <dbReference type="ARBA" id="ARBA00042730"/>
    </source>
</evidence>
<dbReference type="GO" id="GO:0005615">
    <property type="term" value="C:extracellular space"/>
    <property type="evidence" value="ECO:0007669"/>
    <property type="project" value="UniProtKB-KW"/>
</dbReference>
<keyword evidence="2" id="KW-0202">Cytokine</keyword>
<keyword evidence="12" id="KW-0670">Pyruvate</keyword>
<evidence type="ECO:0000256" key="4">
    <source>
        <dbReference type="ARBA" id="ARBA00023235"/>
    </source>
</evidence>
<dbReference type="OrthoDB" id="5769863at2"/>
<evidence type="ECO:0000256" key="8">
    <source>
        <dbReference type="ARBA" id="ARBA00039086"/>
    </source>
</evidence>
<protein>
    <recommendedName>
        <fullName evidence="11">L-dopachrome isomerase</fullName>
        <ecNumber evidence="8">5.3.2.1</ecNumber>
        <ecNumber evidence="7">5.3.3.12</ecNumber>
    </recommendedName>
    <alternativeName>
        <fullName evidence="9">L-dopachrome tautomerase</fullName>
    </alternativeName>
    <alternativeName>
        <fullName evidence="10">Phenylpyruvate tautomerase</fullName>
    </alternativeName>
</protein>
<dbReference type="PANTHER" id="PTHR11954:SF6">
    <property type="entry name" value="MACROPHAGE MIGRATION INHIBITORY FACTOR"/>
    <property type="match status" value="1"/>
</dbReference>
<evidence type="ECO:0000256" key="7">
    <source>
        <dbReference type="ARBA" id="ARBA00038932"/>
    </source>
</evidence>
<dbReference type="EMBL" id="FMUN01000002">
    <property type="protein sequence ID" value="SCX99616.1"/>
    <property type="molecule type" value="Genomic_DNA"/>
</dbReference>
<evidence type="ECO:0000256" key="9">
    <source>
        <dbReference type="ARBA" id="ARBA00041631"/>
    </source>
</evidence>
<dbReference type="PANTHER" id="PTHR11954">
    <property type="entry name" value="D-DOPACHROME DECARBOXYLASE"/>
    <property type="match status" value="1"/>
</dbReference>
<evidence type="ECO:0000256" key="5">
    <source>
        <dbReference type="ARBA" id="ARBA00036735"/>
    </source>
</evidence>
<keyword evidence="4" id="KW-0413">Isomerase</keyword>
<reference evidence="13" key="1">
    <citation type="submission" date="2016-10" db="EMBL/GenBank/DDBJ databases">
        <authorList>
            <person name="Varghese N."/>
        </authorList>
    </citation>
    <scope>NUCLEOTIDE SEQUENCE [LARGE SCALE GENOMIC DNA]</scope>
    <source>
        <strain evidence="13">HL 19</strain>
    </source>
</reference>
<sequence length="116" mass="12887">MPLTRVVTNQELSTSEERRRLLGALSERTAELLGKPESYVMVTLETGRDVLFGGSDEPAAYVELASLGLPQDRTQELSAGLCDVLNDRLGVPPGRIYIHFQDVERHLWGTNRTTFG</sequence>
<dbReference type="InterPro" id="IPR001398">
    <property type="entry name" value="Macrophage_inhib_fac"/>
</dbReference>
<organism evidence="12 13">
    <name type="scientific">Thiohalorhabdus denitrificans</name>
    <dbReference type="NCBI Taxonomy" id="381306"/>
    <lineage>
        <taxon>Bacteria</taxon>
        <taxon>Pseudomonadati</taxon>
        <taxon>Pseudomonadota</taxon>
        <taxon>Gammaproteobacteria</taxon>
        <taxon>Thiohalorhabdales</taxon>
        <taxon>Thiohalorhabdaceae</taxon>
        <taxon>Thiohalorhabdus</taxon>
    </lineage>
</organism>
<comment type="catalytic activity">
    <reaction evidence="6">
        <text>L-dopachrome = 5,6-dihydroxyindole-2-carboxylate</text>
        <dbReference type="Rhea" id="RHEA:13041"/>
        <dbReference type="ChEBI" id="CHEBI:16875"/>
        <dbReference type="ChEBI" id="CHEBI:57509"/>
        <dbReference type="EC" id="5.3.3.12"/>
    </reaction>
</comment>
<dbReference type="Proteomes" id="UP000183104">
    <property type="component" value="Unassembled WGS sequence"/>
</dbReference>